<dbReference type="PANTHER" id="PTHR30419:SF8">
    <property type="entry name" value="NITROGEN ASSIMILATION TRANSCRIPTIONAL ACTIVATOR-RELATED"/>
    <property type="match status" value="1"/>
</dbReference>
<dbReference type="InterPro" id="IPR036388">
    <property type="entry name" value="WH-like_DNA-bd_sf"/>
</dbReference>
<dbReference type="PROSITE" id="PS50931">
    <property type="entry name" value="HTH_LYSR"/>
    <property type="match status" value="1"/>
</dbReference>
<feature type="domain" description="HTH lysR-type" evidence="5">
    <location>
        <begin position="1"/>
        <end position="60"/>
    </location>
</feature>
<evidence type="ECO:0000256" key="4">
    <source>
        <dbReference type="ARBA" id="ARBA00023163"/>
    </source>
</evidence>
<reference evidence="6 7" key="1">
    <citation type="journal article" date="2015" name="Genome Announc.">
        <title>Expanding the biotechnology potential of lactobacilli through comparative genomics of 213 strains and associated genera.</title>
        <authorList>
            <person name="Sun Z."/>
            <person name="Harris H.M."/>
            <person name="McCann A."/>
            <person name="Guo C."/>
            <person name="Argimon S."/>
            <person name="Zhang W."/>
            <person name="Yang X."/>
            <person name="Jeffery I.B."/>
            <person name="Cooney J.C."/>
            <person name="Kagawa T.F."/>
            <person name="Liu W."/>
            <person name="Song Y."/>
            <person name="Salvetti E."/>
            <person name="Wrobel A."/>
            <person name="Rasinkangas P."/>
            <person name="Parkhill J."/>
            <person name="Rea M.C."/>
            <person name="O'Sullivan O."/>
            <person name="Ritari J."/>
            <person name="Douillard F.P."/>
            <person name="Paul Ross R."/>
            <person name="Yang R."/>
            <person name="Briner A.E."/>
            <person name="Felis G.E."/>
            <person name="de Vos W.M."/>
            <person name="Barrangou R."/>
            <person name="Klaenhammer T.R."/>
            <person name="Caufield P.W."/>
            <person name="Cui Y."/>
            <person name="Zhang H."/>
            <person name="O'Toole P.W."/>
        </authorList>
    </citation>
    <scope>NUCLEOTIDE SEQUENCE [LARGE SCALE GENOMIC DNA]</scope>
    <source>
        <strain evidence="6 7">DSM 18630</strain>
    </source>
</reference>
<dbReference type="GO" id="GO:0003700">
    <property type="term" value="F:DNA-binding transcription factor activity"/>
    <property type="evidence" value="ECO:0007669"/>
    <property type="project" value="InterPro"/>
</dbReference>
<dbReference type="GO" id="GO:0005829">
    <property type="term" value="C:cytosol"/>
    <property type="evidence" value="ECO:0007669"/>
    <property type="project" value="TreeGrafter"/>
</dbReference>
<dbReference type="Pfam" id="PF03466">
    <property type="entry name" value="LysR_substrate"/>
    <property type="match status" value="1"/>
</dbReference>
<comment type="caution">
    <text evidence="6">The sequence shown here is derived from an EMBL/GenBank/DDBJ whole genome shotgun (WGS) entry which is preliminary data.</text>
</comment>
<evidence type="ECO:0000259" key="5">
    <source>
        <dbReference type="PROSITE" id="PS50931"/>
    </source>
</evidence>
<dbReference type="GO" id="GO:0003677">
    <property type="term" value="F:DNA binding"/>
    <property type="evidence" value="ECO:0007669"/>
    <property type="project" value="UniProtKB-KW"/>
</dbReference>
<dbReference type="AlphaFoldDB" id="A0A0R1VF17"/>
<dbReference type="InterPro" id="IPR050950">
    <property type="entry name" value="HTH-type_LysR_regulators"/>
</dbReference>
<name>A0A0R1VF17_9LACO</name>
<organism evidence="6 7">
    <name type="scientific">Liquorilactobacillus ghanensis DSM 18630</name>
    <dbReference type="NCBI Taxonomy" id="1423750"/>
    <lineage>
        <taxon>Bacteria</taxon>
        <taxon>Bacillati</taxon>
        <taxon>Bacillota</taxon>
        <taxon>Bacilli</taxon>
        <taxon>Lactobacillales</taxon>
        <taxon>Lactobacillaceae</taxon>
        <taxon>Liquorilactobacillus</taxon>
    </lineage>
</organism>
<dbReference type="SUPFAM" id="SSF53850">
    <property type="entry name" value="Periplasmic binding protein-like II"/>
    <property type="match status" value="1"/>
</dbReference>
<keyword evidence="3" id="KW-0238">DNA-binding</keyword>
<keyword evidence="7" id="KW-1185">Reference proteome</keyword>
<dbReference type="Proteomes" id="UP000051451">
    <property type="component" value="Unassembled WGS sequence"/>
</dbReference>
<dbReference type="InterPro" id="IPR000847">
    <property type="entry name" value="LysR_HTH_N"/>
</dbReference>
<dbReference type="PANTHER" id="PTHR30419">
    <property type="entry name" value="HTH-TYPE TRANSCRIPTIONAL REGULATOR YBHD"/>
    <property type="match status" value="1"/>
</dbReference>
<sequence length="299" mass="34476">MNTKDLEYFIKLTEIKSFSKVAKDFSVSQPAITFALKRLENELNTKLIIRFRAQKELIVTDSGKQLLEHAKRILLNYQLAKKEIDNSRLQRLALGLPPIIENNYFPLIAKNLKNRGLLDKIKTWEYGSKTTLTALQNGEIDLALLGSIAPLSDEKIYTEEFDRQPFAIFVSRHHPLAQTKQVYFRKLKNEDFVLFKDGFIHNQAFNLLASRNHLRPRVIFRSNGTHSLMNLIAQGVGIGFLTSVINPLRNDIVKVKLLDQDLPHFVTSIAYRRSHIFNPLQQEILTEIRNSLTNSHLEK</sequence>
<accession>A0A0R1VF17</accession>
<evidence type="ECO:0000313" key="6">
    <source>
        <dbReference type="EMBL" id="KRM04065.1"/>
    </source>
</evidence>
<dbReference type="RefSeq" id="WP_057872801.1">
    <property type="nucleotide sequence ID" value="NZ_AZGB01000030.1"/>
</dbReference>
<evidence type="ECO:0000256" key="1">
    <source>
        <dbReference type="ARBA" id="ARBA00009437"/>
    </source>
</evidence>
<gene>
    <name evidence="6" type="ORF">FC89_GL002468</name>
</gene>
<comment type="similarity">
    <text evidence="1">Belongs to the LysR transcriptional regulatory family.</text>
</comment>
<dbReference type="EMBL" id="AZGB01000030">
    <property type="protein sequence ID" value="KRM04065.1"/>
    <property type="molecule type" value="Genomic_DNA"/>
</dbReference>
<dbReference type="SUPFAM" id="SSF46785">
    <property type="entry name" value="Winged helix' DNA-binding domain"/>
    <property type="match status" value="1"/>
</dbReference>
<keyword evidence="4" id="KW-0804">Transcription</keyword>
<keyword evidence="2" id="KW-0805">Transcription regulation</keyword>
<dbReference type="Pfam" id="PF00126">
    <property type="entry name" value="HTH_1"/>
    <property type="match status" value="1"/>
</dbReference>
<dbReference type="Gene3D" id="3.40.190.290">
    <property type="match status" value="1"/>
</dbReference>
<dbReference type="OrthoDB" id="9803735at2"/>
<dbReference type="PRINTS" id="PR00039">
    <property type="entry name" value="HTHLYSR"/>
</dbReference>
<dbReference type="PATRIC" id="fig|1423750.3.peg.2509"/>
<dbReference type="Gene3D" id="1.10.10.10">
    <property type="entry name" value="Winged helix-like DNA-binding domain superfamily/Winged helix DNA-binding domain"/>
    <property type="match status" value="1"/>
</dbReference>
<dbReference type="InterPro" id="IPR036390">
    <property type="entry name" value="WH_DNA-bd_sf"/>
</dbReference>
<dbReference type="STRING" id="1423750.FC89_GL002468"/>
<protein>
    <submittedName>
        <fullName evidence="6">Malolactic regulator</fullName>
    </submittedName>
</protein>
<evidence type="ECO:0000256" key="2">
    <source>
        <dbReference type="ARBA" id="ARBA00023015"/>
    </source>
</evidence>
<evidence type="ECO:0000256" key="3">
    <source>
        <dbReference type="ARBA" id="ARBA00023125"/>
    </source>
</evidence>
<dbReference type="GeneID" id="98320118"/>
<proteinExistence type="inferred from homology"/>
<evidence type="ECO:0000313" key="7">
    <source>
        <dbReference type="Proteomes" id="UP000051451"/>
    </source>
</evidence>
<dbReference type="InterPro" id="IPR005119">
    <property type="entry name" value="LysR_subst-bd"/>
</dbReference>